<dbReference type="Proteomes" id="UP001558613">
    <property type="component" value="Unassembled WGS sequence"/>
</dbReference>
<sequence>MSISLSVSGRAVHWLMAVNGARRGLAGQRKRLWSALHERQILPASSSQRHNRNHTSKPALCRAHAWLPQTHLLKDSTVNFLNVNVFKTCF</sequence>
<evidence type="ECO:0000313" key="1">
    <source>
        <dbReference type="EMBL" id="KAL1270039.1"/>
    </source>
</evidence>
<reference evidence="1 2" key="1">
    <citation type="submission" date="2023-09" db="EMBL/GenBank/DDBJ databases">
        <authorList>
            <person name="Wang M."/>
        </authorList>
    </citation>
    <scope>NUCLEOTIDE SEQUENCE [LARGE SCALE GENOMIC DNA]</scope>
    <source>
        <strain evidence="1">GT-2023</strain>
        <tissue evidence="1">Liver</tissue>
    </source>
</reference>
<evidence type="ECO:0000313" key="2">
    <source>
        <dbReference type="Proteomes" id="UP001558613"/>
    </source>
</evidence>
<evidence type="ECO:0008006" key="3">
    <source>
        <dbReference type="Google" id="ProtNLM"/>
    </source>
</evidence>
<gene>
    <name evidence="1" type="ORF">QQF64_032328</name>
</gene>
<organism evidence="1 2">
    <name type="scientific">Cirrhinus molitorella</name>
    <name type="common">mud carp</name>
    <dbReference type="NCBI Taxonomy" id="172907"/>
    <lineage>
        <taxon>Eukaryota</taxon>
        <taxon>Metazoa</taxon>
        <taxon>Chordata</taxon>
        <taxon>Craniata</taxon>
        <taxon>Vertebrata</taxon>
        <taxon>Euteleostomi</taxon>
        <taxon>Actinopterygii</taxon>
        <taxon>Neopterygii</taxon>
        <taxon>Teleostei</taxon>
        <taxon>Ostariophysi</taxon>
        <taxon>Cypriniformes</taxon>
        <taxon>Cyprinidae</taxon>
        <taxon>Labeoninae</taxon>
        <taxon>Labeonini</taxon>
        <taxon>Cirrhinus</taxon>
    </lineage>
</organism>
<name>A0ABR3MZI4_9TELE</name>
<proteinExistence type="predicted"/>
<protein>
    <recommendedName>
        <fullName evidence="3">Secreted protein</fullName>
    </recommendedName>
</protein>
<accession>A0ABR3MZI4</accession>
<comment type="caution">
    <text evidence="1">The sequence shown here is derived from an EMBL/GenBank/DDBJ whole genome shotgun (WGS) entry which is preliminary data.</text>
</comment>
<dbReference type="EMBL" id="JAYMGO010000008">
    <property type="protein sequence ID" value="KAL1270039.1"/>
    <property type="molecule type" value="Genomic_DNA"/>
</dbReference>
<keyword evidence="2" id="KW-1185">Reference proteome</keyword>